<accession>A0AAD2CG80</accession>
<dbReference type="AlphaFoldDB" id="A0AAD2CG80"/>
<protein>
    <submittedName>
        <fullName evidence="3">Uncharacterized protein</fullName>
    </submittedName>
</protein>
<keyword evidence="1" id="KW-0472">Membrane</keyword>
<proteinExistence type="predicted"/>
<sequence length="214" mass="22428">MKFLLLAIIASVAGAFAPSSGMARQATQLQESFGLGLGEDTYENQPDLLKGEAEYKQYMNQVKEDNMLNRKYNVIRRVRELDLLQATIDAGVLSKLEKNGLDLETVEKLLPVAEELGLLSLAANNQQLLVNGVAPLLVEGAPFLLPVVAKALEVGPSAFYLAAAVSGGLEAYFIASGVDVPLIGLPAGLIGGLLLVPLTIATAGAGVALGSLKK</sequence>
<evidence type="ECO:0000313" key="3">
    <source>
        <dbReference type="EMBL" id="CAJ1931794.1"/>
    </source>
</evidence>
<dbReference type="InterPro" id="IPR009500">
    <property type="entry name" value="DUF1118"/>
</dbReference>
<gene>
    <name evidence="3" type="ORF">CYCCA115_LOCUS2548</name>
</gene>
<feature type="transmembrane region" description="Helical" evidence="1">
    <location>
        <begin position="187"/>
        <end position="212"/>
    </location>
</feature>
<dbReference type="Proteomes" id="UP001295423">
    <property type="component" value="Unassembled WGS sequence"/>
</dbReference>
<evidence type="ECO:0000256" key="1">
    <source>
        <dbReference type="SAM" id="Phobius"/>
    </source>
</evidence>
<dbReference type="EMBL" id="CAKOGP040000180">
    <property type="protein sequence ID" value="CAJ1931794.1"/>
    <property type="molecule type" value="Genomic_DNA"/>
</dbReference>
<feature type="signal peptide" evidence="2">
    <location>
        <begin position="1"/>
        <end position="15"/>
    </location>
</feature>
<keyword evidence="2" id="KW-0732">Signal</keyword>
<evidence type="ECO:0000256" key="2">
    <source>
        <dbReference type="SAM" id="SignalP"/>
    </source>
</evidence>
<comment type="caution">
    <text evidence="3">The sequence shown here is derived from an EMBL/GenBank/DDBJ whole genome shotgun (WGS) entry which is preliminary data.</text>
</comment>
<keyword evidence="4" id="KW-1185">Reference proteome</keyword>
<evidence type="ECO:0000313" key="4">
    <source>
        <dbReference type="Proteomes" id="UP001295423"/>
    </source>
</evidence>
<keyword evidence="1" id="KW-0812">Transmembrane</keyword>
<reference evidence="3" key="1">
    <citation type="submission" date="2023-08" db="EMBL/GenBank/DDBJ databases">
        <authorList>
            <person name="Audoor S."/>
            <person name="Bilcke G."/>
        </authorList>
    </citation>
    <scope>NUCLEOTIDE SEQUENCE</scope>
</reference>
<name>A0AAD2CG80_9STRA</name>
<organism evidence="3 4">
    <name type="scientific">Cylindrotheca closterium</name>
    <dbReference type="NCBI Taxonomy" id="2856"/>
    <lineage>
        <taxon>Eukaryota</taxon>
        <taxon>Sar</taxon>
        <taxon>Stramenopiles</taxon>
        <taxon>Ochrophyta</taxon>
        <taxon>Bacillariophyta</taxon>
        <taxon>Bacillariophyceae</taxon>
        <taxon>Bacillariophycidae</taxon>
        <taxon>Bacillariales</taxon>
        <taxon>Bacillariaceae</taxon>
        <taxon>Cylindrotheca</taxon>
    </lineage>
</organism>
<feature type="chain" id="PRO_5041960677" evidence="2">
    <location>
        <begin position="16"/>
        <end position="214"/>
    </location>
</feature>
<dbReference type="Pfam" id="PF06549">
    <property type="entry name" value="DUF1118"/>
    <property type="match status" value="1"/>
</dbReference>
<keyword evidence="1" id="KW-1133">Transmembrane helix</keyword>